<evidence type="ECO:0000256" key="4">
    <source>
        <dbReference type="ARBA" id="ARBA00022691"/>
    </source>
</evidence>
<feature type="region of interest" description="Disordered" evidence="8">
    <location>
        <begin position="177"/>
        <end position="202"/>
    </location>
</feature>
<dbReference type="EC" id="2.1.1.37" evidence="1"/>
<reference evidence="9 10" key="2">
    <citation type="submission" date="2019-01" db="EMBL/GenBank/DDBJ databases">
        <authorList>
            <person name="Li Y."/>
        </authorList>
    </citation>
    <scope>NUCLEOTIDE SEQUENCE [LARGE SCALE GENOMIC DNA]</scope>
    <source>
        <strain evidence="9 10">SK2B-1</strain>
    </source>
</reference>
<evidence type="ECO:0000256" key="7">
    <source>
        <dbReference type="PROSITE-ProRule" id="PRU01016"/>
    </source>
</evidence>
<keyword evidence="4 7" id="KW-0949">S-adenosyl-L-methionine</keyword>
<dbReference type="RefSeq" id="WP_128210521.1">
    <property type="nucleotide sequence ID" value="NZ_JBHRSO010000025.1"/>
</dbReference>
<keyword evidence="5" id="KW-0680">Restriction system</keyword>
<evidence type="ECO:0000256" key="8">
    <source>
        <dbReference type="SAM" id="MobiDB-lite"/>
    </source>
</evidence>
<feature type="active site" evidence="7">
    <location>
        <position position="86"/>
    </location>
</feature>
<evidence type="ECO:0000313" key="9">
    <source>
        <dbReference type="EMBL" id="RWR16359.1"/>
    </source>
</evidence>
<dbReference type="SUPFAM" id="SSF53335">
    <property type="entry name" value="S-adenosyl-L-methionine-dependent methyltransferases"/>
    <property type="match status" value="1"/>
</dbReference>
<protein>
    <recommendedName>
        <fullName evidence="1">DNA (cytosine-5-)-methyltransferase</fullName>
        <ecNumber evidence="1">2.1.1.37</ecNumber>
    </recommendedName>
</protein>
<sequence>MVLPPRPRNGLSLCAGTGGLDLGIMLAEPGFHTRCWVEWAEYPRDCIIAAQRAGYFAPAPIWDDVTTFDGRPWRGRIDTILAGYPCQPFSMAGRRKGDEDERHLWPDVARIIREVEPEWVFLENVAGHISLGLEAVLRELWEMGWTPACGLFSAGETGATHERQRVFIVAHRDRQQLRPDCGEPDAGSDRRNDTGWSCGAAVEHAPGVGRNARRLPVRAEPPIPCAGLSKFDMADAGGAGPQGREQRGSSGEWHRPPAHGSAAERGRPRLHPPGPADMDGWRSVINVAPDLAPSVSLGDVRRFADHLAAMVAQGNLAEAQAESRICRMASGLASRAHALRALGNGVHPLCAAYAWRSLSSAHGLEPCF</sequence>
<feature type="region of interest" description="Disordered" evidence="8">
    <location>
        <begin position="226"/>
        <end position="277"/>
    </location>
</feature>
<dbReference type="PANTHER" id="PTHR10629">
    <property type="entry name" value="CYTOSINE-SPECIFIC METHYLTRANSFERASE"/>
    <property type="match status" value="1"/>
</dbReference>
<dbReference type="GO" id="GO:0009307">
    <property type="term" value="P:DNA restriction-modification system"/>
    <property type="evidence" value="ECO:0007669"/>
    <property type="project" value="UniProtKB-KW"/>
</dbReference>
<dbReference type="Gene3D" id="3.40.50.150">
    <property type="entry name" value="Vaccinia Virus protein VP39"/>
    <property type="match status" value="1"/>
</dbReference>
<dbReference type="InterPro" id="IPR029063">
    <property type="entry name" value="SAM-dependent_MTases_sf"/>
</dbReference>
<dbReference type="Proteomes" id="UP000284476">
    <property type="component" value="Unassembled WGS sequence"/>
</dbReference>
<evidence type="ECO:0000256" key="2">
    <source>
        <dbReference type="ARBA" id="ARBA00022603"/>
    </source>
</evidence>
<comment type="caution">
    <text evidence="9">The sequence shown here is derived from an EMBL/GenBank/DDBJ whole genome shotgun (WGS) entry which is preliminary data.</text>
</comment>
<accession>A0A443J744</accession>
<comment type="catalytic activity">
    <reaction evidence="6">
        <text>a 2'-deoxycytidine in DNA + S-adenosyl-L-methionine = a 5-methyl-2'-deoxycytidine in DNA + S-adenosyl-L-homocysteine + H(+)</text>
        <dbReference type="Rhea" id="RHEA:13681"/>
        <dbReference type="Rhea" id="RHEA-COMP:11369"/>
        <dbReference type="Rhea" id="RHEA-COMP:11370"/>
        <dbReference type="ChEBI" id="CHEBI:15378"/>
        <dbReference type="ChEBI" id="CHEBI:57856"/>
        <dbReference type="ChEBI" id="CHEBI:59789"/>
        <dbReference type="ChEBI" id="CHEBI:85452"/>
        <dbReference type="ChEBI" id="CHEBI:85454"/>
        <dbReference type="EC" id="2.1.1.37"/>
    </reaction>
</comment>
<dbReference type="PRINTS" id="PR00105">
    <property type="entry name" value="C5METTRFRASE"/>
</dbReference>
<feature type="compositionally biased region" description="Basic and acidic residues" evidence="8">
    <location>
        <begin position="244"/>
        <end position="255"/>
    </location>
</feature>
<dbReference type="Pfam" id="PF00145">
    <property type="entry name" value="DNA_methylase"/>
    <property type="match status" value="1"/>
</dbReference>
<evidence type="ECO:0000256" key="1">
    <source>
        <dbReference type="ARBA" id="ARBA00011975"/>
    </source>
</evidence>
<name>A0A443J744_9RHOB</name>
<keyword evidence="2 7" id="KW-0489">Methyltransferase</keyword>
<dbReference type="InterPro" id="IPR001525">
    <property type="entry name" value="C5_MeTfrase"/>
</dbReference>
<dbReference type="PANTHER" id="PTHR10629:SF52">
    <property type="entry name" value="DNA (CYTOSINE-5)-METHYLTRANSFERASE 1"/>
    <property type="match status" value="1"/>
</dbReference>
<dbReference type="InterPro" id="IPR018117">
    <property type="entry name" value="C5_DNA_meth_AS"/>
</dbReference>
<evidence type="ECO:0000256" key="3">
    <source>
        <dbReference type="ARBA" id="ARBA00022679"/>
    </source>
</evidence>
<proteinExistence type="inferred from homology"/>
<evidence type="ECO:0000256" key="5">
    <source>
        <dbReference type="ARBA" id="ARBA00022747"/>
    </source>
</evidence>
<gene>
    <name evidence="9" type="ORF">D2T30_21810</name>
</gene>
<organism evidence="9 10">
    <name type="scientific">Paenirhodobacter populi</name>
    <dbReference type="NCBI Taxonomy" id="2306993"/>
    <lineage>
        <taxon>Bacteria</taxon>
        <taxon>Pseudomonadati</taxon>
        <taxon>Pseudomonadota</taxon>
        <taxon>Alphaproteobacteria</taxon>
        <taxon>Rhodobacterales</taxon>
        <taxon>Rhodobacter group</taxon>
        <taxon>Paenirhodobacter</taxon>
    </lineage>
</organism>
<dbReference type="GO" id="GO:0003677">
    <property type="term" value="F:DNA binding"/>
    <property type="evidence" value="ECO:0007669"/>
    <property type="project" value="TreeGrafter"/>
</dbReference>
<dbReference type="PROSITE" id="PS00094">
    <property type="entry name" value="C5_MTASE_1"/>
    <property type="match status" value="1"/>
</dbReference>
<feature type="compositionally biased region" description="Basic and acidic residues" evidence="8">
    <location>
        <begin position="177"/>
        <end position="193"/>
    </location>
</feature>
<keyword evidence="3 7" id="KW-0808">Transferase</keyword>
<dbReference type="GO" id="GO:0044027">
    <property type="term" value="P:negative regulation of gene expression via chromosomal CpG island methylation"/>
    <property type="evidence" value="ECO:0007669"/>
    <property type="project" value="TreeGrafter"/>
</dbReference>
<evidence type="ECO:0000256" key="6">
    <source>
        <dbReference type="ARBA" id="ARBA00047422"/>
    </source>
</evidence>
<dbReference type="GO" id="GO:0003886">
    <property type="term" value="F:DNA (cytosine-5-)-methyltransferase activity"/>
    <property type="evidence" value="ECO:0007669"/>
    <property type="project" value="UniProtKB-EC"/>
</dbReference>
<dbReference type="GO" id="GO:0032259">
    <property type="term" value="P:methylation"/>
    <property type="evidence" value="ECO:0007669"/>
    <property type="project" value="UniProtKB-KW"/>
</dbReference>
<comment type="similarity">
    <text evidence="7">Belongs to the class I-like SAM-binding methyltransferase superfamily. C5-methyltransferase family.</text>
</comment>
<dbReference type="InterPro" id="IPR050390">
    <property type="entry name" value="C5-Methyltransferase"/>
</dbReference>
<dbReference type="PROSITE" id="PS51679">
    <property type="entry name" value="SAM_MT_C5"/>
    <property type="match status" value="1"/>
</dbReference>
<dbReference type="AlphaFoldDB" id="A0A443J744"/>
<dbReference type="EMBL" id="SAUZ01000045">
    <property type="protein sequence ID" value="RWR16359.1"/>
    <property type="molecule type" value="Genomic_DNA"/>
</dbReference>
<evidence type="ECO:0000313" key="10">
    <source>
        <dbReference type="Proteomes" id="UP000284476"/>
    </source>
</evidence>
<reference evidence="9 10" key="1">
    <citation type="submission" date="2019-01" db="EMBL/GenBank/DDBJ databases">
        <title>Sinorhodobacter populi sp. nov. isolated from the symptomatic bark tissue of Populus euramericana canker.</title>
        <authorList>
            <person name="Xu G."/>
        </authorList>
    </citation>
    <scope>NUCLEOTIDE SEQUENCE [LARGE SCALE GENOMIC DNA]</scope>
    <source>
        <strain evidence="9 10">SK2B-1</strain>
    </source>
</reference>